<comment type="caution">
    <text evidence="6">The sequence shown here is derived from an EMBL/GenBank/DDBJ whole genome shotgun (WGS) entry which is preliminary data.</text>
</comment>
<evidence type="ECO:0000256" key="3">
    <source>
        <dbReference type="ARBA" id="ARBA00022741"/>
    </source>
</evidence>
<feature type="domain" description="ABC transporter" evidence="5">
    <location>
        <begin position="257"/>
        <end position="501"/>
    </location>
</feature>
<dbReference type="SMART" id="SM00382">
    <property type="entry name" value="AAA"/>
    <property type="match status" value="2"/>
</dbReference>
<reference evidence="6" key="1">
    <citation type="journal article" date="2014" name="Int. J. Syst. Evol. Microbiol.">
        <title>Complete genome sequence of Corynebacterium casei LMG S-19264T (=DSM 44701T), isolated from a smear-ripened cheese.</title>
        <authorList>
            <consortium name="US DOE Joint Genome Institute (JGI-PGF)"/>
            <person name="Walter F."/>
            <person name="Albersmeier A."/>
            <person name="Kalinowski J."/>
            <person name="Ruckert C."/>
        </authorList>
    </citation>
    <scope>NUCLEOTIDE SEQUENCE</scope>
    <source>
        <strain evidence="6">CGMCC 4.7368</strain>
    </source>
</reference>
<dbReference type="EMBL" id="BMNH01000008">
    <property type="protein sequence ID" value="GGO70156.1"/>
    <property type="molecule type" value="Genomic_DNA"/>
</dbReference>
<protein>
    <submittedName>
        <fullName evidence="6">Sugar ABC transporter ATP-binding protein</fullName>
    </submittedName>
</protein>
<accession>A0A917Z177</accession>
<keyword evidence="2" id="KW-0677">Repeat</keyword>
<dbReference type="Gene3D" id="3.40.50.300">
    <property type="entry name" value="P-loop containing nucleotide triphosphate hydrolases"/>
    <property type="match status" value="2"/>
</dbReference>
<keyword evidence="4 6" id="KW-0067">ATP-binding</keyword>
<keyword evidence="3" id="KW-0547">Nucleotide-binding</keyword>
<keyword evidence="7" id="KW-1185">Reference proteome</keyword>
<evidence type="ECO:0000313" key="7">
    <source>
        <dbReference type="Proteomes" id="UP000646523"/>
    </source>
</evidence>
<dbReference type="RefSeq" id="WP_225262821.1">
    <property type="nucleotide sequence ID" value="NZ_BMNH01000008.1"/>
</dbReference>
<evidence type="ECO:0000259" key="5">
    <source>
        <dbReference type="PROSITE" id="PS50893"/>
    </source>
</evidence>
<gene>
    <name evidence="6" type="primary">rbsA2</name>
    <name evidence="6" type="ORF">GCM10012289_32940</name>
</gene>
<reference evidence="6" key="2">
    <citation type="submission" date="2020-09" db="EMBL/GenBank/DDBJ databases">
        <authorList>
            <person name="Sun Q."/>
            <person name="Zhou Y."/>
        </authorList>
    </citation>
    <scope>NUCLEOTIDE SEQUENCE</scope>
    <source>
        <strain evidence="6">CGMCC 4.7368</strain>
    </source>
</reference>
<dbReference type="InterPro" id="IPR027417">
    <property type="entry name" value="P-loop_NTPase"/>
</dbReference>
<evidence type="ECO:0000256" key="1">
    <source>
        <dbReference type="ARBA" id="ARBA00022448"/>
    </source>
</evidence>
<dbReference type="SUPFAM" id="SSF52540">
    <property type="entry name" value="P-loop containing nucleoside triphosphate hydrolases"/>
    <property type="match status" value="2"/>
</dbReference>
<dbReference type="CDD" id="cd03216">
    <property type="entry name" value="ABC_Carb_Monos_I"/>
    <property type="match status" value="1"/>
</dbReference>
<dbReference type="Proteomes" id="UP000646523">
    <property type="component" value="Unassembled WGS sequence"/>
</dbReference>
<dbReference type="Pfam" id="PF00005">
    <property type="entry name" value="ABC_tran"/>
    <property type="match status" value="2"/>
</dbReference>
<dbReference type="CDD" id="cd03215">
    <property type="entry name" value="ABC_Carb_Monos_II"/>
    <property type="match status" value="1"/>
</dbReference>
<dbReference type="InterPro" id="IPR050107">
    <property type="entry name" value="ABC_carbohydrate_import_ATPase"/>
</dbReference>
<evidence type="ECO:0000313" key="6">
    <source>
        <dbReference type="EMBL" id="GGO70156.1"/>
    </source>
</evidence>
<dbReference type="GO" id="GO:0016887">
    <property type="term" value="F:ATP hydrolysis activity"/>
    <property type="evidence" value="ECO:0007669"/>
    <property type="project" value="InterPro"/>
</dbReference>
<dbReference type="InterPro" id="IPR003593">
    <property type="entry name" value="AAA+_ATPase"/>
</dbReference>
<dbReference type="PROSITE" id="PS50893">
    <property type="entry name" value="ABC_TRANSPORTER_2"/>
    <property type="match status" value="2"/>
</dbReference>
<evidence type="ECO:0000256" key="4">
    <source>
        <dbReference type="ARBA" id="ARBA00022840"/>
    </source>
</evidence>
<name>A0A917Z177_9ACTN</name>
<dbReference type="PANTHER" id="PTHR43790:SF9">
    <property type="entry name" value="GALACTOFURANOSE TRANSPORTER ATP-BINDING PROTEIN YTFR"/>
    <property type="match status" value="1"/>
</dbReference>
<organism evidence="6 7">
    <name type="scientific">Nonomuraea cavernae</name>
    <dbReference type="NCBI Taxonomy" id="2045107"/>
    <lineage>
        <taxon>Bacteria</taxon>
        <taxon>Bacillati</taxon>
        <taxon>Actinomycetota</taxon>
        <taxon>Actinomycetes</taxon>
        <taxon>Streptosporangiales</taxon>
        <taxon>Streptosporangiaceae</taxon>
        <taxon>Nonomuraea</taxon>
    </lineage>
</organism>
<evidence type="ECO:0000256" key="2">
    <source>
        <dbReference type="ARBA" id="ARBA00022737"/>
    </source>
</evidence>
<dbReference type="AlphaFoldDB" id="A0A917Z177"/>
<proteinExistence type="predicted"/>
<dbReference type="GO" id="GO:0005524">
    <property type="term" value="F:ATP binding"/>
    <property type="evidence" value="ECO:0007669"/>
    <property type="project" value="UniProtKB-KW"/>
</dbReference>
<dbReference type="PANTHER" id="PTHR43790">
    <property type="entry name" value="CARBOHYDRATE TRANSPORT ATP-BINDING PROTEIN MG119-RELATED"/>
    <property type="match status" value="1"/>
</dbReference>
<keyword evidence="1" id="KW-0813">Transport</keyword>
<sequence length="508" mass="55521">MTDPDHKVVLRVRGLTKKYPGVTALDGVDFELRKGEVHVLFGENGAGKSTLISIISGAQHPDGGTIEVNGRPVHLAGVAAARGLGISAVFQEFSLMPTMTVAENLVMGAEPGRFGLINRRRVRRLAQERLDEFDFHISPDRLVETLSRAEQQMVEIAKAFRPELSVLILDEPTASLTEEESERLFSLVEEARGRGIGIVYITHRMAEIRRLANRVTVLRDGKLITTVPGGTPDDELINLMTGRVVEDLYPELPEPGTRVVLAARDLSTFDGAVRNATFELRAGEIVGFAGLMGSGKSTAARACFGLERVDSGTLTIDGADLTRARPARVMKAGVVYLPSDRKTEGLLLNRPLRETVTLPWLHRGSISSGPVLRPGRESAVAGDMLRRMKLSPPDPERTADSYSGGNQQKGLLGRALLGDCSTYLLDEPTVGVDVGARVTIYDQIVELARQGNAVLVISSELPEILHLCHRVYVFAHGTITAELRQDDINEQTILRHMMHWDEPAKEIA</sequence>
<feature type="domain" description="ABC transporter" evidence="5">
    <location>
        <begin position="10"/>
        <end position="245"/>
    </location>
</feature>
<dbReference type="InterPro" id="IPR003439">
    <property type="entry name" value="ABC_transporter-like_ATP-bd"/>
</dbReference>